<evidence type="ECO:0000313" key="3">
    <source>
        <dbReference type="EMBL" id="CAE7899019.1"/>
    </source>
</evidence>
<dbReference type="InterPro" id="IPR029063">
    <property type="entry name" value="SAM-dependent_MTases_sf"/>
</dbReference>
<accession>A0A813BEC7</accession>
<sequence>MSCISIMFVPVQFVENVEKQSEVESTPAHDSDIDTVEDSSSSQVPSPRSEACEEDECSVVVRSTFIGLSDGSLVQHYRRLRRFQTDSVLVEVSPEEAYEPGKLSDSKLQESRSNCSREAEGHTVAGKGLLHEAPSAQQVARVPTRTTVMLRNIPNNYTREMFLELLDHHGFAGRYDFAYLPCDFYRDANLGYAFVNLVDSTAVEDLWAAFDGFVGWTLPSAKVCQVRWSGPHQGFEAHVERYRNSPVMHRSVPDQYKPVIFKDGVRKYEKLVSHASKCKALTAFFSLQVLQRWGVPPDGFDGIAACLLPEPISELVLQGMWEGFRVPPAVQAAKGQHEVLRSEPLDLLEVEGFLQNLRRWSPVVLSQCNSEEERAGEQMHLEAFATWLRQLLLYFRPYFAKEAADLQAKRRPDLSGHQRYSHSQLLGMVLFAWHLRDSVALTDVMPSALQAIMPDFFALTSVAKGVQVLKQSKSLLRNAQLGVDIALMLVRRRQLQASGPSARYGWADSSAVAKSDWLISKHQAVPESRCPELWQSWSELVHSTDVDNDNEREGLDAAVGSMKGLRDFLSTFVSFTTDMGTEMGTASFILDDLQKLLPEWLADPLLLPDVDGGGEDENSGAFEGLSLFMPRAIIIPGALHICSNLCKDVSGKLSHWSLFLKQLALFEALLCNRDRRERFLATCVSADSEDRRLFKNFSGSLYEKRWGAVISFLRKLVPLLVAFEKHWNHDKYLHAYHQRDGAGAEADEGVRFVAADLSAALGSSMFHAYIQMVMSLFNVVEDLSSWFEGCLNEVFSKLVNLGKTSLLKVIQVRKLGAEDEVLVMQDFEAGRSYIQLGLQVKMNFWSKLPWRLAALSHTDAAVARPAAADMLETTAGLAGFEGDASLVHHPTTLHFLGNGSLLRPMIQEFANGEAMHDFLRSEACKLAFMPVVERSIEAKHSLISRRVQKNWRSGRIVSLTLRVPDIKAEIAADATYLQTLVEAFAETRDPMRAARQLGIQEHPDLVSAVFDRWHHARVTGIVNRIVYRCDLQSKFESHAAVRAGHDRESGKRARLAQKEMQRIVQASPAPPAGPRTEEERYTSMLRLAIEDHFTQLTSACSQPCVYSLDVSSDPTGSAPALTALDAAFEGQEVVGVARARATDSRLISDVEDAAQEPKLYFEGAEIVHFQVVHASPSNMHTVPMPRAAGTRLTKGQYAVSIHSLVEDGDGFRHIALEPVTQGQTSVAILSGLAAGRLDVLQETFTQFSLGPLSYNIRGFKAQGCSCSAEVSQLVRCCAFPAGDGRCEVPLENGRVPRQWEELEAAGFIECVSENEDNMKDYVFTEAGAAGIQAVVTLVEPKLVCQPRSDLALTDLSVYELIKKLEDSGWTWSCLPTKTQQKKELCYSADSDKTWYFGSGLPSPLYLQCLLRAEELRNLGVVSIPHYSSTPSTTYKRLLQGEALVTGPVRPPARLALLDDVDEGRGSLEPLELQPPSDFVFDDETSPDGPRIHTMEEIEEALGWFSSPEDSGEEHGRTPRPPLDVESQPPAAGSGDVSLAHGAEPAGNMFGHDALAMDVDGVTVESPQRRRVSKRQRLEDENEDAPGTPDRAGAPDVDSTDSGPKSFEEMMGWAKKLLSSALAFISMKGMNEAAVLKRLFSVKLLVTTSYSGIGVPEISLHFLQDALRALGGGGELACCIHAGTEIDRFCRRLLEAHHKQTRSEHLFGDLLERVRKQDVAAVEELQGKYKKLFDAEVQRRSKTAAISPAQRKTLVSKYGRAFVTASLQYLSTNASLSRACECHCYKHDRCCRIWPENSKDKGTLHLEVAGVTCTPWSMSGKQMGWLDPNSIPCIVWMFSMQVASPGIIVNECTPLFDVEVLERVLQDTHVCATNVFGPTDMGVPCNRVRRYTVLIRKDLCCDLGFFSKETFRHLIAAPVATDASVFLRATPDQIQAFMNDLAEQRGLQPQAGSMGYSAAVVLSPWLRMQLAKYKDVVQESPRYSGRAAIFVDLSQDPVQRPRVSDIIPCLLRSSFLYSMEACRPLHPLEILAVQCLPVTLDQATNIAGNTMFLPAVGSVLLLARGMSEFQLSFDLDEDMAGVEERDGTMDAAVPQEDDPQPPQAKAASRDLKGRHKSTKGGKDSKTLRQCKACLQKKPESEFAVNQAVDMECKKFLDSISKQARAQGPEAVKWYQKTRSDPTKCKKMIESYKVAYKSWAANGKQGKLKWSVIQYRESLSAESGMRVSENQQMMWEKQAKLFWQSVDGGCWTEEEAEQKWASLVALAKTGEVVSDKKGPERKPLRIAVTKEDMVYNYNDVSKKRSLDFSDKPVKNMDGNQLAQMMLQGGAGQAFEGATLKIGQVQNLLPESDEEPPVTPAKKMKKEDEQGGEGADEADTANDAEDKKGSEKWFDKDRAINAAQKTLGSQEKKVLDLHKLRVQELTAALEMIAALAPEDREHFAGEHKIATVRLNFLRAIDSTSQELEGLIQKFQDPISPSKTEASETASMAGVLALGNSPPCKTFAELRLLVELSACKDEVLGCTTMEEITEHKKTFAKMKAPFLDLLGSAHAARLFKVVLNDIKKVQKVLASEKAKAATSKAKPPGKKDMPGSTPQHAIFEEAANVSQKFEPVGESNWKSLQLDLPAIINIEPDTLGKLFSVEAKLGLGQLKKMFKANGAQTPRAEVALDLVIVRNIASALEQKIPEGMSFYIGKADAVATASKELSDQLHKAMLTTGYAISPGHATFAMEKLFLPCLRFASEGIRQIVLLPYDKLMHHLAPEAKDIFDAQVKQSATQFLKFCSQDKLKAYVDSGGKCYSGKVRTGQVLYIPAGWAFAEITNELSLGLKTPLFTDMPCAREFFAKAKSSNSDSPGAREQQRVADAYLQAMSNHAKPQNKDALTAL</sequence>
<keyword evidence="4" id="KW-1185">Reference proteome</keyword>
<dbReference type="InterPro" id="IPR007201">
    <property type="entry name" value="Mei2-like_Rrm_C"/>
</dbReference>
<dbReference type="Proteomes" id="UP000601435">
    <property type="component" value="Unassembled WGS sequence"/>
</dbReference>
<reference evidence="3" key="1">
    <citation type="submission" date="2021-02" db="EMBL/GenBank/DDBJ databases">
        <authorList>
            <person name="Dougan E. K."/>
            <person name="Rhodes N."/>
            <person name="Thang M."/>
            <person name="Chan C."/>
        </authorList>
    </citation>
    <scope>NUCLEOTIDE SEQUENCE</scope>
</reference>
<feature type="compositionally biased region" description="Low complexity" evidence="1">
    <location>
        <begin position="39"/>
        <end position="49"/>
    </location>
</feature>
<feature type="region of interest" description="Disordered" evidence="1">
    <location>
        <begin position="2343"/>
        <end position="2389"/>
    </location>
</feature>
<feature type="domain" description="Mei2-like C-terminal RNA recognition motif" evidence="2">
    <location>
        <begin position="145"/>
        <end position="238"/>
    </location>
</feature>
<dbReference type="InterPro" id="IPR035979">
    <property type="entry name" value="RBD_domain_sf"/>
</dbReference>
<dbReference type="OrthoDB" id="410783at2759"/>
<feature type="region of interest" description="Disordered" evidence="1">
    <location>
        <begin position="2090"/>
        <end position="2122"/>
    </location>
</feature>
<evidence type="ECO:0000259" key="2">
    <source>
        <dbReference type="Pfam" id="PF04059"/>
    </source>
</evidence>
<gene>
    <name evidence="3" type="primary">PLA2</name>
    <name evidence="3" type="ORF">SNEC2469_LOCUS30200</name>
</gene>
<feature type="compositionally biased region" description="Acidic residues" evidence="1">
    <location>
        <begin position="2367"/>
        <end position="2380"/>
    </location>
</feature>
<dbReference type="CDD" id="cd12277">
    <property type="entry name" value="RRM3_MEI2_EAR1_like"/>
    <property type="match status" value="1"/>
</dbReference>
<dbReference type="Pfam" id="PF04059">
    <property type="entry name" value="RRM_2"/>
    <property type="match status" value="1"/>
</dbReference>
<feature type="region of interest" description="Disordered" evidence="1">
    <location>
        <begin position="20"/>
        <end position="51"/>
    </location>
</feature>
<name>A0A813BEC7_9DINO</name>
<proteinExistence type="predicted"/>
<dbReference type="Gene3D" id="3.40.50.150">
    <property type="entry name" value="Vaccinia Virus protein VP39"/>
    <property type="match status" value="1"/>
</dbReference>
<dbReference type="SUPFAM" id="SSF53335">
    <property type="entry name" value="S-adenosyl-L-methionine-dependent methyltransferases"/>
    <property type="match status" value="1"/>
</dbReference>
<dbReference type="EMBL" id="CAJNJA010069830">
    <property type="protein sequence ID" value="CAE7899019.1"/>
    <property type="molecule type" value="Genomic_DNA"/>
</dbReference>
<feature type="region of interest" description="Disordered" evidence="1">
    <location>
        <begin position="2573"/>
        <end position="2594"/>
    </location>
</feature>
<feature type="region of interest" description="Disordered" evidence="1">
    <location>
        <begin position="1465"/>
        <end position="1490"/>
    </location>
</feature>
<dbReference type="GO" id="GO:0003676">
    <property type="term" value="F:nucleic acid binding"/>
    <property type="evidence" value="ECO:0007669"/>
    <property type="project" value="InterPro"/>
</dbReference>
<evidence type="ECO:0000256" key="1">
    <source>
        <dbReference type="SAM" id="MobiDB-lite"/>
    </source>
</evidence>
<evidence type="ECO:0000313" key="4">
    <source>
        <dbReference type="Proteomes" id="UP000601435"/>
    </source>
</evidence>
<protein>
    <submittedName>
        <fullName evidence="3">PLA2 protein</fullName>
    </submittedName>
</protein>
<dbReference type="SUPFAM" id="SSF54928">
    <property type="entry name" value="RNA-binding domain, RBD"/>
    <property type="match status" value="1"/>
</dbReference>
<feature type="region of interest" description="Disordered" evidence="1">
    <location>
        <begin position="1504"/>
        <end position="1605"/>
    </location>
</feature>
<comment type="caution">
    <text evidence="3">The sequence shown here is derived from an EMBL/GenBank/DDBJ whole genome shotgun (WGS) entry which is preliminary data.</text>
</comment>
<feature type="compositionally biased region" description="Basic and acidic residues" evidence="1">
    <location>
        <begin position="20"/>
        <end position="32"/>
    </location>
</feature>
<organism evidence="3 4">
    <name type="scientific">Symbiodinium necroappetens</name>
    <dbReference type="NCBI Taxonomy" id="1628268"/>
    <lineage>
        <taxon>Eukaryota</taxon>
        <taxon>Sar</taxon>
        <taxon>Alveolata</taxon>
        <taxon>Dinophyceae</taxon>
        <taxon>Suessiales</taxon>
        <taxon>Symbiodiniaceae</taxon>
        <taxon>Symbiodinium</taxon>
    </lineage>
</organism>